<protein>
    <submittedName>
        <fullName evidence="4">Conjugal transfer protein TraF</fullName>
    </submittedName>
</protein>
<dbReference type="InterPro" id="IPR039555">
    <property type="entry name" value="TraF/TrbB"/>
</dbReference>
<dbReference type="EMBL" id="CP136337">
    <property type="protein sequence ID" value="WOB11125.1"/>
    <property type="molecule type" value="Genomic_DNA"/>
</dbReference>
<evidence type="ECO:0000256" key="2">
    <source>
        <dbReference type="SAM" id="SignalP"/>
    </source>
</evidence>
<evidence type="ECO:0000256" key="1">
    <source>
        <dbReference type="SAM" id="MobiDB-lite"/>
    </source>
</evidence>
<dbReference type="NCBIfam" id="TIGR02740">
    <property type="entry name" value="TraF-like"/>
    <property type="match status" value="1"/>
</dbReference>
<evidence type="ECO:0000259" key="3">
    <source>
        <dbReference type="PROSITE" id="PS51352"/>
    </source>
</evidence>
<reference evidence="4 5" key="1">
    <citation type="submission" date="2023-10" db="EMBL/GenBank/DDBJ databases">
        <title>Bacteria for the degradation of biodegradable plastic PBAT(Polybutylene adipate terephthalate).</title>
        <authorList>
            <person name="Weon H.-Y."/>
            <person name="Yeon J."/>
        </authorList>
    </citation>
    <scope>NUCLEOTIDE SEQUENCE [LARGE SCALE GENOMIC DNA]</scope>
    <source>
        <strain evidence="4 5">SBD 7-3</strain>
        <plasmid evidence="4 5">unnamed1</plasmid>
    </source>
</reference>
<feature type="chain" id="PRO_5045269568" evidence="2">
    <location>
        <begin position="22"/>
        <end position="293"/>
    </location>
</feature>
<evidence type="ECO:0000313" key="4">
    <source>
        <dbReference type="EMBL" id="WOB11125.1"/>
    </source>
</evidence>
<keyword evidence="4" id="KW-0614">Plasmid</keyword>
<sequence>MRTYFILAALVASFSSSSLFAQTTPSDSTESVSIKQKFWIDSRRGWHFYEDPEVFDPPKAPIKETLPPQTPPAPPVKAPESKRPEIVEFEALQKRLEESRNVAIVRPTEENVKRYLELEAFVVKQASYFSDVAQRVAWANPDLDVTSQGRPTNVKALQVYEDERRTTRSESLAALGQSHVLMFFFRSDCKYCHAFAPIVQAFSRKHGIKVMPISLDGGPIPGFAEFKVDNGISKTLGVQSVPATFVAEPFTGNITTIGFGVMSESELVERITTVTAPGASTLTPSVTRKVALQ</sequence>
<keyword evidence="2" id="KW-0732">Signal</keyword>
<dbReference type="InterPro" id="IPR014111">
    <property type="entry name" value="T4SS_TraF-like"/>
</dbReference>
<gene>
    <name evidence="4" type="primary">traF</name>
    <name evidence="4" type="ORF">RXV79_27180</name>
</gene>
<feature type="domain" description="Thioredoxin" evidence="3">
    <location>
        <begin position="134"/>
        <end position="276"/>
    </location>
</feature>
<accession>A0ABZ0D1J7</accession>
<feature type="compositionally biased region" description="Pro residues" evidence="1">
    <location>
        <begin position="68"/>
        <end position="77"/>
    </location>
</feature>
<keyword evidence="5" id="KW-1185">Reference proteome</keyword>
<dbReference type="InterPro" id="IPR036249">
    <property type="entry name" value="Thioredoxin-like_sf"/>
</dbReference>
<dbReference type="Proteomes" id="UP001303946">
    <property type="component" value="Plasmid unnamed1"/>
</dbReference>
<dbReference type="SUPFAM" id="SSF52833">
    <property type="entry name" value="Thioredoxin-like"/>
    <property type="match status" value="1"/>
</dbReference>
<dbReference type="RefSeq" id="WP_316704268.1">
    <property type="nucleotide sequence ID" value="NZ_CP136337.1"/>
</dbReference>
<name>A0ABZ0D1J7_9BURK</name>
<dbReference type="Gene3D" id="3.40.30.10">
    <property type="entry name" value="Glutaredoxin"/>
    <property type="match status" value="1"/>
</dbReference>
<organism evidence="4 5">
    <name type="scientific">Piscinibacter gummiphilus</name>
    <dbReference type="NCBI Taxonomy" id="946333"/>
    <lineage>
        <taxon>Bacteria</taxon>
        <taxon>Pseudomonadati</taxon>
        <taxon>Pseudomonadota</taxon>
        <taxon>Betaproteobacteria</taxon>
        <taxon>Burkholderiales</taxon>
        <taxon>Sphaerotilaceae</taxon>
        <taxon>Piscinibacter</taxon>
    </lineage>
</organism>
<dbReference type="Pfam" id="PF13728">
    <property type="entry name" value="TraF"/>
    <property type="match status" value="1"/>
</dbReference>
<feature type="region of interest" description="Disordered" evidence="1">
    <location>
        <begin position="59"/>
        <end position="81"/>
    </location>
</feature>
<geneLocation type="plasmid" evidence="4 5">
    <name>unnamed1</name>
</geneLocation>
<dbReference type="InterPro" id="IPR013766">
    <property type="entry name" value="Thioredoxin_domain"/>
</dbReference>
<dbReference type="PROSITE" id="PS51352">
    <property type="entry name" value="THIOREDOXIN_2"/>
    <property type="match status" value="1"/>
</dbReference>
<feature type="signal peptide" evidence="2">
    <location>
        <begin position="1"/>
        <end position="21"/>
    </location>
</feature>
<evidence type="ECO:0000313" key="5">
    <source>
        <dbReference type="Proteomes" id="UP001303946"/>
    </source>
</evidence>
<proteinExistence type="predicted"/>